<evidence type="ECO:0000313" key="1">
    <source>
        <dbReference type="EMBL" id="KAK2563200.1"/>
    </source>
</evidence>
<name>A0AAD9QLK4_ACRCE</name>
<keyword evidence="2" id="KW-1185">Reference proteome</keyword>
<gene>
    <name evidence="1" type="ORF">P5673_013552</name>
</gene>
<protein>
    <submittedName>
        <fullName evidence="1">Uncharacterized protein</fullName>
    </submittedName>
</protein>
<reference evidence="1" key="2">
    <citation type="journal article" date="2023" name="Science">
        <title>Genomic signatures of disease resistance in endangered staghorn corals.</title>
        <authorList>
            <person name="Vollmer S.V."/>
            <person name="Selwyn J.D."/>
            <person name="Despard B.A."/>
            <person name="Roesel C.L."/>
        </authorList>
    </citation>
    <scope>NUCLEOTIDE SEQUENCE</scope>
    <source>
        <strain evidence="1">K2</strain>
    </source>
</reference>
<dbReference type="EMBL" id="JARQWQ010000026">
    <property type="protein sequence ID" value="KAK2563200.1"/>
    <property type="molecule type" value="Genomic_DNA"/>
</dbReference>
<dbReference type="AlphaFoldDB" id="A0AAD9QLK4"/>
<dbReference type="Proteomes" id="UP001249851">
    <property type="component" value="Unassembled WGS sequence"/>
</dbReference>
<comment type="caution">
    <text evidence="1">The sequence shown here is derived from an EMBL/GenBank/DDBJ whole genome shotgun (WGS) entry which is preliminary data.</text>
</comment>
<accession>A0AAD9QLK4</accession>
<reference evidence="1" key="1">
    <citation type="journal article" date="2023" name="G3 (Bethesda)">
        <title>Whole genome assembly and annotation of the endangered Caribbean coral Acropora cervicornis.</title>
        <authorList>
            <person name="Selwyn J.D."/>
            <person name="Vollmer S.V."/>
        </authorList>
    </citation>
    <scope>NUCLEOTIDE SEQUENCE</scope>
    <source>
        <strain evidence="1">K2</strain>
    </source>
</reference>
<proteinExistence type="predicted"/>
<organism evidence="1 2">
    <name type="scientific">Acropora cervicornis</name>
    <name type="common">Staghorn coral</name>
    <dbReference type="NCBI Taxonomy" id="6130"/>
    <lineage>
        <taxon>Eukaryota</taxon>
        <taxon>Metazoa</taxon>
        <taxon>Cnidaria</taxon>
        <taxon>Anthozoa</taxon>
        <taxon>Hexacorallia</taxon>
        <taxon>Scleractinia</taxon>
        <taxon>Astrocoeniina</taxon>
        <taxon>Acroporidae</taxon>
        <taxon>Acropora</taxon>
    </lineage>
</organism>
<sequence>MDDLLSFATELIPTLKPKGKALVELPMVMSFLKEFISKDVRFQDTLSPRISLCMLLAYLKNLSLAKELSLKPLTYKTVASHQYRGVKRETSALEFVTLK</sequence>
<evidence type="ECO:0000313" key="2">
    <source>
        <dbReference type="Proteomes" id="UP001249851"/>
    </source>
</evidence>